<evidence type="ECO:0000256" key="3">
    <source>
        <dbReference type="ARBA" id="ARBA00022692"/>
    </source>
</evidence>
<dbReference type="GO" id="GO:0016020">
    <property type="term" value="C:membrane"/>
    <property type="evidence" value="ECO:0007669"/>
    <property type="project" value="UniProtKB-SubCell"/>
</dbReference>
<dbReference type="Pfam" id="PF00892">
    <property type="entry name" value="EamA"/>
    <property type="match status" value="2"/>
</dbReference>
<dbReference type="AlphaFoldDB" id="A0A560FLW3"/>
<feature type="transmembrane region" description="Helical" evidence="6">
    <location>
        <begin position="275"/>
        <end position="291"/>
    </location>
</feature>
<feature type="domain" description="EamA" evidence="7">
    <location>
        <begin position="15"/>
        <end position="145"/>
    </location>
</feature>
<dbReference type="InterPro" id="IPR050638">
    <property type="entry name" value="AA-Vitamin_Transporters"/>
</dbReference>
<proteinExistence type="inferred from homology"/>
<feature type="transmembrane region" description="Helical" evidence="6">
    <location>
        <begin position="101"/>
        <end position="122"/>
    </location>
</feature>
<dbReference type="SUPFAM" id="SSF103481">
    <property type="entry name" value="Multidrug resistance efflux transporter EmrE"/>
    <property type="match status" value="2"/>
</dbReference>
<feature type="transmembrane region" description="Helical" evidence="6">
    <location>
        <begin position="216"/>
        <end position="238"/>
    </location>
</feature>
<dbReference type="PANTHER" id="PTHR32322">
    <property type="entry name" value="INNER MEMBRANE TRANSPORTER"/>
    <property type="match status" value="1"/>
</dbReference>
<feature type="transmembrane region" description="Helical" evidence="6">
    <location>
        <begin position="76"/>
        <end position="95"/>
    </location>
</feature>
<feature type="transmembrane region" description="Helical" evidence="6">
    <location>
        <begin position="44"/>
        <end position="64"/>
    </location>
</feature>
<evidence type="ECO:0000256" key="1">
    <source>
        <dbReference type="ARBA" id="ARBA00004141"/>
    </source>
</evidence>
<name>A0A560FLW3_9PROT</name>
<comment type="subcellular location">
    <subcellularLocation>
        <location evidence="1">Membrane</location>
        <topology evidence="1">Multi-pass membrane protein</topology>
    </subcellularLocation>
</comment>
<keyword evidence="5 6" id="KW-0472">Membrane</keyword>
<evidence type="ECO:0000256" key="4">
    <source>
        <dbReference type="ARBA" id="ARBA00022989"/>
    </source>
</evidence>
<comment type="similarity">
    <text evidence="2">Belongs to the EamA transporter family.</text>
</comment>
<evidence type="ECO:0000313" key="9">
    <source>
        <dbReference type="Proteomes" id="UP000319859"/>
    </source>
</evidence>
<keyword evidence="3 6" id="KW-0812">Transmembrane</keyword>
<evidence type="ECO:0000256" key="6">
    <source>
        <dbReference type="SAM" id="Phobius"/>
    </source>
</evidence>
<sequence length="304" mass="32015">MPCAEPMSPRLYLTFPLLAVLIWTGNNLVTKASAGAIPPSVIAFDRWFLAFVLLTPFCLRGAWARRAVIRQHLPQIALLGLLGMALYQGLAYYAAASTSATNIGIFVALVPLLTLGLSSVWLRQKHGPLALVGGVVSLAGILFVLGQGDYGRLLSHGVGRGDAFMLGACVAYAAYGVCLKRWPLPLPVWTSLYAQVAAGLVFLLPGYLLAPSAPATPATIAMIAYAGIPTSILAPVLWMQGVKHLGPGRTAIFMNLLPITTAVLAALLLGEVLHSYHLVGGGLVVLGILLTQRPARPRPATAPS</sequence>
<comment type="caution">
    <text evidence="8">The sequence shown here is derived from an EMBL/GenBank/DDBJ whole genome shotgun (WGS) entry which is preliminary data.</text>
</comment>
<dbReference type="EMBL" id="VITN01000003">
    <property type="protein sequence ID" value="TWB22613.1"/>
    <property type="molecule type" value="Genomic_DNA"/>
</dbReference>
<organism evidence="8 9">
    <name type="scientific">Nitrospirillum amazonense</name>
    <dbReference type="NCBI Taxonomy" id="28077"/>
    <lineage>
        <taxon>Bacteria</taxon>
        <taxon>Pseudomonadati</taxon>
        <taxon>Pseudomonadota</taxon>
        <taxon>Alphaproteobacteria</taxon>
        <taxon>Rhodospirillales</taxon>
        <taxon>Azospirillaceae</taxon>
        <taxon>Nitrospirillum</taxon>
    </lineage>
</organism>
<evidence type="ECO:0000256" key="5">
    <source>
        <dbReference type="ARBA" id="ARBA00023136"/>
    </source>
</evidence>
<dbReference type="InterPro" id="IPR037185">
    <property type="entry name" value="EmrE-like"/>
</dbReference>
<reference evidence="8 9" key="1">
    <citation type="submission" date="2019-06" db="EMBL/GenBank/DDBJ databases">
        <title>Genomic Encyclopedia of Type Strains, Phase IV (KMG-V): Genome sequencing to study the core and pangenomes of soil and plant-associated prokaryotes.</title>
        <authorList>
            <person name="Whitman W."/>
        </authorList>
    </citation>
    <scope>NUCLEOTIDE SEQUENCE [LARGE SCALE GENOMIC DNA]</scope>
    <source>
        <strain evidence="8 9">BR 11880</strain>
    </source>
</reference>
<evidence type="ECO:0000256" key="2">
    <source>
        <dbReference type="ARBA" id="ARBA00007362"/>
    </source>
</evidence>
<feature type="transmembrane region" description="Helical" evidence="6">
    <location>
        <begin position="191"/>
        <end position="210"/>
    </location>
</feature>
<dbReference type="InterPro" id="IPR000620">
    <property type="entry name" value="EamA_dom"/>
</dbReference>
<accession>A0A560FLW3</accession>
<dbReference type="Proteomes" id="UP000319859">
    <property type="component" value="Unassembled WGS sequence"/>
</dbReference>
<evidence type="ECO:0000313" key="8">
    <source>
        <dbReference type="EMBL" id="TWB22613.1"/>
    </source>
</evidence>
<dbReference type="PANTHER" id="PTHR32322:SF2">
    <property type="entry name" value="EAMA DOMAIN-CONTAINING PROTEIN"/>
    <property type="match status" value="1"/>
</dbReference>
<feature type="transmembrane region" description="Helical" evidence="6">
    <location>
        <begin position="163"/>
        <end position="179"/>
    </location>
</feature>
<keyword evidence="4 6" id="KW-1133">Transmembrane helix</keyword>
<protein>
    <submittedName>
        <fullName evidence="8">Drug/metabolite transporter (DMT)-like permease</fullName>
    </submittedName>
</protein>
<gene>
    <name evidence="8" type="ORF">FBZ89_103237</name>
</gene>
<dbReference type="OrthoDB" id="9806889at2"/>
<feature type="transmembrane region" description="Helical" evidence="6">
    <location>
        <begin position="250"/>
        <end position="269"/>
    </location>
</feature>
<feature type="transmembrane region" description="Helical" evidence="6">
    <location>
        <begin position="129"/>
        <end position="148"/>
    </location>
</feature>
<evidence type="ECO:0000259" key="7">
    <source>
        <dbReference type="Pfam" id="PF00892"/>
    </source>
</evidence>
<feature type="domain" description="EamA" evidence="7">
    <location>
        <begin position="160"/>
        <end position="291"/>
    </location>
</feature>